<dbReference type="PANTHER" id="PTHR12558:SF13">
    <property type="entry name" value="CELL DIVISION CYCLE PROTEIN 27 HOMOLOG"/>
    <property type="match status" value="1"/>
</dbReference>
<dbReference type="EMBL" id="VTDN01000005">
    <property type="protein sequence ID" value="MEB5477005.1"/>
    <property type="molecule type" value="Genomic_DNA"/>
</dbReference>
<dbReference type="InterPro" id="IPR013360">
    <property type="entry name" value="Pilus_4_PilW"/>
</dbReference>
<keyword evidence="1" id="KW-0802">TPR repeat</keyword>
<feature type="repeat" description="TPR" evidence="1">
    <location>
        <begin position="36"/>
        <end position="69"/>
    </location>
</feature>
<dbReference type="Pfam" id="PF13432">
    <property type="entry name" value="TPR_16"/>
    <property type="match status" value="1"/>
</dbReference>
<dbReference type="Proteomes" id="UP001339883">
    <property type="component" value="Unassembled WGS sequence"/>
</dbReference>
<reference evidence="2 3" key="1">
    <citation type="submission" date="2019-08" db="EMBL/GenBank/DDBJ databases">
        <title>Five species of Acinetobacter isolated from floral nectar and animal pollinators.</title>
        <authorList>
            <person name="Hendry T.A."/>
        </authorList>
    </citation>
    <scope>NUCLEOTIDE SEQUENCE [LARGE SCALE GENOMIC DNA]</scope>
    <source>
        <strain evidence="2 3">MD18.27</strain>
    </source>
</reference>
<dbReference type="PROSITE" id="PS50005">
    <property type="entry name" value="TPR"/>
    <property type="match status" value="2"/>
</dbReference>
<dbReference type="Gene3D" id="1.25.40.10">
    <property type="entry name" value="Tetratricopeptide repeat domain"/>
    <property type="match status" value="1"/>
</dbReference>
<dbReference type="NCBIfam" id="TIGR02521">
    <property type="entry name" value="type_IV_pilW"/>
    <property type="match status" value="1"/>
</dbReference>
<evidence type="ECO:0000313" key="3">
    <source>
        <dbReference type="Proteomes" id="UP001339883"/>
    </source>
</evidence>
<dbReference type="SUPFAM" id="SSF81901">
    <property type="entry name" value="HCP-like"/>
    <property type="match status" value="1"/>
</dbReference>
<dbReference type="Pfam" id="PF13424">
    <property type="entry name" value="TPR_12"/>
    <property type="match status" value="1"/>
</dbReference>
<evidence type="ECO:0000313" key="2">
    <source>
        <dbReference type="EMBL" id="MEB5477005.1"/>
    </source>
</evidence>
<organism evidence="2 3">
    <name type="scientific">Acinetobacter pollinis</name>
    <dbReference type="NCBI Taxonomy" id="2605270"/>
    <lineage>
        <taxon>Bacteria</taxon>
        <taxon>Pseudomonadati</taxon>
        <taxon>Pseudomonadota</taxon>
        <taxon>Gammaproteobacteria</taxon>
        <taxon>Moraxellales</taxon>
        <taxon>Moraxellaceae</taxon>
        <taxon>Acinetobacter</taxon>
    </lineage>
</organism>
<feature type="repeat" description="TPR" evidence="1">
    <location>
        <begin position="143"/>
        <end position="176"/>
    </location>
</feature>
<dbReference type="SMART" id="SM00028">
    <property type="entry name" value="TPR"/>
    <property type="match status" value="4"/>
</dbReference>
<sequence>MKKISSYAVVGLILSLTLQGCQTTQSNLKQDPKKSAEVRTQIAAEYIRSGDLDAAKRSLDEALQKDDRDATANMMMGVLLQQEGSSSNLEKADRYFKRAISLNSTDAQIRNNYGRYLYQLGRYNEAEKQLQIAGSTLGYDQRAMALENLGQTYLRLGNTTAAEQAFMSALRADQSSPVALVELAEIMYQRQQYNTASDFYEGYVRIVGSKNQSAQALWVGIRIARANGDNMSMQILVNQLRALYPDSQEYQRYLKLQYSTEAVWK</sequence>
<gene>
    <name evidence="2" type="primary">pilW</name>
    <name evidence="2" type="ORF">I2F25_08130</name>
</gene>
<accession>A0ABU6DT38</accession>
<dbReference type="InterPro" id="IPR019734">
    <property type="entry name" value="TPR_rpt"/>
</dbReference>
<dbReference type="InterPro" id="IPR011990">
    <property type="entry name" value="TPR-like_helical_dom_sf"/>
</dbReference>
<evidence type="ECO:0000256" key="1">
    <source>
        <dbReference type="PROSITE-ProRule" id="PRU00339"/>
    </source>
</evidence>
<keyword evidence="3" id="KW-1185">Reference proteome</keyword>
<proteinExistence type="predicted"/>
<protein>
    <submittedName>
        <fullName evidence="2">Type IV pilus biogenesis/stability protein PilW</fullName>
    </submittedName>
</protein>
<comment type="caution">
    <text evidence="2">The sequence shown here is derived from an EMBL/GenBank/DDBJ whole genome shotgun (WGS) entry which is preliminary data.</text>
</comment>
<dbReference type="PROSITE" id="PS51257">
    <property type="entry name" value="PROKAR_LIPOPROTEIN"/>
    <property type="match status" value="1"/>
</dbReference>
<dbReference type="PANTHER" id="PTHR12558">
    <property type="entry name" value="CELL DIVISION CYCLE 16,23,27"/>
    <property type="match status" value="1"/>
</dbReference>
<name>A0ABU6DT38_9GAMM</name>